<dbReference type="InterPro" id="IPR030392">
    <property type="entry name" value="S74_ICA"/>
</dbReference>
<dbReference type="Pfam" id="PF05224">
    <property type="entry name" value="NDT80_PhoG"/>
    <property type="match status" value="1"/>
</dbReference>
<dbReference type="InterPro" id="IPR037141">
    <property type="entry name" value="NDT80_DNA-bd_dom_sf"/>
</dbReference>
<dbReference type="InterPro" id="IPR008967">
    <property type="entry name" value="p53-like_TF_DNA-bd_sf"/>
</dbReference>
<keyword evidence="3" id="KW-0812">Transmembrane</keyword>
<dbReference type="PANTHER" id="PTHR13029:SF17">
    <property type="entry name" value="MYELIN REGULATORY FACTOR-LIKE PROTEIN"/>
    <property type="match status" value="1"/>
</dbReference>
<reference evidence="11" key="1">
    <citation type="submission" date="2020-06" db="EMBL/GenBank/DDBJ databases">
        <authorList>
            <consortium name="Wellcome Sanger Institute Data Sharing"/>
        </authorList>
    </citation>
    <scope>NUCLEOTIDE SEQUENCE [LARGE SCALE GENOMIC DNA]</scope>
</reference>
<keyword evidence="4" id="KW-1133">Transmembrane helix</keyword>
<dbReference type="GO" id="GO:0005789">
    <property type="term" value="C:endoplasmic reticulum membrane"/>
    <property type="evidence" value="ECO:0007669"/>
    <property type="project" value="TreeGrafter"/>
</dbReference>
<dbReference type="GO" id="GO:0016540">
    <property type="term" value="P:protein autoprocessing"/>
    <property type="evidence" value="ECO:0007669"/>
    <property type="project" value="InterPro"/>
</dbReference>
<dbReference type="GO" id="GO:0045893">
    <property type="term" value="P:positive regulation of DNA-templated transcription"/>
    <property type="evidence" value="ECO:0007669"/>
    <property type="project" value="TreeGrafter"/>
</dbReference>
<dbReference type="GO" id="GO:0003700">
    <property type="term" value="F:DNA-binding transcription factor activity"/>
    <property type="evidence" value="ECO:0007669"/>
    <property type="project" value="UniProtKB-UniRule"/>
</dbReference>
<evidence type="ECO:0000259" key="10">
    <source>
        <dbReference type="PROSITE" id="PS51688"/>
    </source>
</evidence>
<accession>A0A8C5N565</accession>
<dbReference type="InterPro" id="IPR026932">
    <property type="entry name" value="MYRF_ICA"/>
</dbReference>
<dbReference type="Gene3D" id="2.60.40.1390">
    <property type="entry name" value="NDT80 DNA-binding domain"/>
    <property type="match status" value="2"/>
</dbReference>
<feature type="region of interest" description="Disordered" evidence="8">
    <location>
        <begin position="502"/>
        <end position="527"/>
    </location>
</feature>
<dbReference type="Pfam" id="PF13888">
    <property type="entry name" value="MRF_C2"/>
    <property type="match status" value="1"/>
</dbReference>
<dbReference type="PROSITE" id="PS51688">
    <property type="entry name" value="ICA"/>
    <property type="match status" value="1"/>
</dbReference>
<keyword evidence="6" id="KW-0472">Membrane</keyword>
<dbReference type="Ensembl" id="ENSGWIT00000032885.1">
    <property type="protein sequence ID" value="ENSGWIP00000030156.1"/>
    <property type="gene ID" value="ENSGWIG00000015707.1"/>
</dbReference>
<evidence type="ECO:0000256" key="1">
    <source>
        <dbReference type="ARBA" id="ARBA00004167"/>
    </source>
</evidence>
<dbReference type="Proteomes" id="UP000694680">
    <property type="component" value="Chromosome 6"/>
</dbReference>
<feature type="DNA-binding region" description="NDT80" evidence="7">
    <location>
        <begin position="63"/>
        <end position="331"/>
    </location>
</feature>
<gene>
    <name evidence="11" type="primary">myrfl</name>
</gene>
<reference evidence="11" key="3">
    <citation type="submission" date="2025-09" db="UniProtKB">
        <authorList>
            <consortium name="Ensembl"/>
        </authorList>
    </citation>
    <scope>IDENTIFICATION</scope>
</reference>
<evidence type="ECO:0000256" key="4">
    <source>
        <dbReference type="ARBA" id="ARBA00022989"/>
    </source>
</evidence>
<keyword evidence="12" id="KW-1185">Reference proteome</keyword>
<evidence type="ECO:0000313" key="12">
    <source>
        <dbReference type="Proteomes" id="UP000694680"/>
    </source>
</evidence>
<dbReference type="GO" id="GO:0005634">
    <property type="term" value="C:nucleus"/>
    <property type="evidence" value="ECO:0007669"/>
    <property type="project" value="TreeGrafter"/>
</dbReference>
<dbReference type="InterPro" id="IPR025719">
    <property type="entry name" value="MYRF_C2"/>
</dbReference>
<organism evidence="11 12">
    <name type="scientific">Gouania willdenowi</name>
    <name type="common">Blunt-snouted clingfish</name>
    <name type="synonym">Lepadogaster willdenowi</name>
    <dbReference type="NCBI Taxonomy" id="441366"/>
    <lineage>
        <taxon>Eukaryota</taxon>
        <taxon>Metazoa</taxon>
        <taxon>Chordata</taxon>
        <taxon>Craniata</taxon>
        <taxon>Vertebrata</taxon>
        <taxon>Euteleostomi</taxon>
        <taxon>Actinopterygii</taxon>
        <taxon>Neopterygii</taxon>
        <taxon>Teleostei</taxon>
        <taxon>Neoteleostei</taxon>
        <taxon>Acanthomorphata</taxon>
        <taxon>Ovalentaria</taxon>
        <taxon>Blenniimorphae</taxon>
        <taxon>Blenniiformes</taxon>
        <taxon>Gobiesocoidei</taxon>
        <taxon>Gobiesocidae</taxon>
        <taxon>Gobiesocinae</taxon>
        <taxon>Gouania</taxon>
    </lineage>
</organism>
<evidence type="ECO:0000256" key="8">
    <source>
        <dbReference type="SAM" id="MobiDB-lite"/>
    </source>
</evidence>
<dbReference type="SUPFAM" id="SSF49417">
    <property type="entry name" value="p53-like transcription factors"/>
    <property type="match status" value="1"/>
</dbReference>
<evidence type="ECO:0000256" key="7">
    <source>
        <dbReference type="PROSITE-ProRule" id="PRU00850"/>
    </source>
</evidence>
<evidence type="ECO:0000256" key="2">
    <source>
        <dbReference type="ARBA" id="ARBA00008221"/>
    </source>
</evidence>
<sequence length="788" mass="87882">MDAGRLHLQVHGEKEALQQFFIGQDVMDSSVAVDTSILEHYLSADVDPDIMLPDSPPDSCSEACSPPQIPGKMSKLGLNKGGHFFSRSLPVLYFLLSDFLFASISKTNIMELINSSRKRRRSVCDDPVCESFISNQLLNWKLYQVSQWIHTYDTQLHTLAPPAFHVETDKGFSFSAADDAFVCQKKNHFQVTVHIGVSAPPHCLRSGGGSGGLQHIKHFLIKVFGVKLDSPGQMVTIEQSQPDRTKKPFQPVRVDLPGGKVTKVTLGRLHFSETTANNMRKKGRPNPDQRYFQMVVGLYADVSDESFLLTALVSEPIIVRASNPGQFETDSDPVWQRGAVQEAVVCQGLVGINTDAPDEALVVCGNAKVMGTIMQPSDRRAKTNIQEVDSEQQLRRITQMRLVEFDYKPEFASTAGIDHTHQTGIIAQEVKELLPTAVKEVGDVTCSDGQQIHNFLMVDKEQIFMENVGAVQQLSKLTDNLETRIKELEVWNRRLAKLKSLTGSLRSNRRPQKHSDTLTTAPCKSEDGAPTRSNNHCMQYKVFQASVFALLATMAFRCVTLRQLLRHKSEVRGQWDEIIVCLTSHLSVPATSPPGPWPPDVDFCDLLYCDQVYCCPSPAEGNDSANSSPQTKLTCYIFCCSGTNTSVHTIMIKENQQVIDSKYCLRDQCGYVYRFIFRVPISQFVSLNMRVTLFMNSTELLVLHLCDVDESAACSALLDVSSSVTGSRYPSNTQGDHSWPLHVARLHQASYHFRSAVAGQADCSTDRNYAGALFTDYHFHFYRRCSAS</sequence>
<evidence type="ECO:0000256" key="5">
    <source>
        <dbReference type="ARBA" id="ARBA00023125"/>
    </source>
</evidence>
<reference evidence="11" key="2">
    <citation type="submission" date="2025-08" db="UniProtKB">
        <authorList>
            <consortium name="Ensembl"/>
        </authorList>
    </citation>
    <scope>IDENTIFICATION</scope>
</reference>
<dbReference type="AlphaFoldDB" id="A0A8C5N565"/>
<feature type="domain" description="Peptidase S74" evidence="10">
    <location>
        <begin position="377"/>
        <end position="485"/>
    </location>
</feature>
<evidence type="ECO:0008006" key="13">
    <source>
        <dbReference type="Google" id="ProtNLM"/>
    </source>
</evidence>
<dbReference type="PANTHER" id="PTHR13029">
    <property type="match status" value="1"/>
</dbReference>
<protein>
    <recommendedName>
        <fullName evidence="13">Myelin regulatory factor like</fullName>
    </recommendedName>
</protein>
<evidence type="ECO:0000256" key="3">
    <source>
        <dbReference type="ARBA" id="ARBA00022692"/>
    </source>
</evidence>
<name>A0A8C5N565_GOUWI</name>
<evidence type="ECO:0000313" key="11">
    <source>
        <dbReference type="Ensembl" id="ENSGWIP00000030156.1"/>
    </source>
</evidence>
<keyword evidence="5 7" id="KW-0238">DNA-binding</keyword>
<evidence type="ECO:0000256" key="6">
    <source>
        <dbReference type="ARBA" id="ARBA00023136"/>
    </source>
</evidence>
<dbReference type="GO" id="GO:0043565">
    <property type="term" value="F:sequence-specific DNA binding"/>
    <property type="evidence" value="ECO:0007669"/>
    <property type="project" value="TreeGrafter"/>
</dbReference>
<dbReference type="InterPro" id="IPR024061">
    <property type="entry name" value="NDT80_DNA-bd_dom"/>
</dbReference>
<evidence type="ECO:0000259" key="9">
    <source>
        <dbReference type="PROSITE" id="PS51517"/>
    </source>
</evidence>
<dbReference type="Pfam" id="PF13884">
    <property type="entry name" value="Peptidase_S74"/>
    <property type="match status" value="1"/>
</dbReference>
<dbReference type="PROSITE" id="PS51517">
    <property type="entry name" value="NDT80"/>
    <property type="match status" value="1"/>
</dbReference>
<comment type="subcellular location">
    <subcellularLocation>
        <location evidence="1">Membrane</location>
        <topology evidence="1">Single-pass membrane protein</topology>
    </subcellularLocation>
</comment>
<dbReference type="InterPro" id="IPR051577">
    <property type="entry name" value="MRF-like"/>
</dbReference>
<feature type="domain" description="NDT80" evidence="9">
    <location>
        <begin position="63"/>
        <end position="331"/>
    </location>
</feature>
<proteinExistence type="inferred from homology"/>
<dbReference type="Pfam" id="PF13887">
    <property type="entry name" value="MYRF_ICA"/>
    <property type="match status" value="1"/>
</dbReference>
<comment type="similarity">
    <text evidence="2">Belongs to the MRF family.</text>
</comment>